<organism evidence="1 2">
    <name type="scientific">Clavibacter nebraskensis</name>
    <dbReference type="NCBI Taxonomy" id="31963"/>
    <lineage>
        <taxon>Bacteria</taxon>
        <taxon>Bacillati</taxon>
        <taxon>Actinomycetota</taxon>
        <taxon>Actinomycetes</taxon>
        <taxon>Micrococcales</taxon>
        <taxon>Microbacteriaceae</taxon>
        <taxon>Clavibacter</taxon>
    </lineage>
</organism>
<name>A0A399QBL6_9MICO</name>
<gene>
    <name evidence="1" type="ORF">DZF97_04485</name>
</gene>
<feature type="non-terminal residue" evidence="1">
    <location>
        <position position="1"/>
    </location>
</feature>
<dbReference type="EMBL" id="QWED01000081">
    <property type="protein sequence ID" value="RIJ15881.1"/>
    <property type="molecule type" value="Genomic_DNA"/>
</dbReference>
<evidence type="ECO:0000313" key="2">
    <source>
        <dbReference type="Proteomes" id="UP000265361"/>
    </source>
</evidence>
<proteinExistence type="predicted"/>
<accession>A0A399QBL6</accession>
<evidence type="ECO:0000313" key="1">
    <source>
        <dbReference type="EMBL" id="RIJ15881.1"/>
    </source>
</evidence>
<sequence>VAEVVAAIALATGSEPVDPRP</sequence>
<dbReference type="Proteomes" id="UP000265361">
    <property type="component" value="Unassembled WGS sequence"/>
</dbReference>
<reference evidence="1 2" key="1">
    <citation type="submission" date="2018-08" db="EMBL/GenBank/DDBJ databases">
        <title>Genome Sequence of Clavibacter michiganensis Subspecies type strains, and the Atypical Peach-Colored Strains Isolated from Tomato.</title>
        <authorList>
            <person name="Osdaghi E."/>
            <person name="Portier P."/>
            <person name="Briand M."/>
            <person name="Jacques M.-A."/>
        </authorList>
    </citation>
    <scope>NUCLEOTIDE SEQUENCE [LARGE SCALE GENOMIC DNA]</scope>
    <source>
        <strain evidence="1 2">CFBP 7577</strain>
    </source>
</reference>
<protein>
    <submittedName>
        <fullName evidence="1">Flavodoxin family protein</fullName>
    </submittedName>
</protein>
<comment type="caution">
    <text evidence="1">The sequence shown here is derived from an EMBL/GenBank/DDBJ whole genome shotgun (WGS) entry which is preliminary data.</text>
</comment>
<dbReference type="AlphaFoldDB" id="A0A399QBL6"/>